<feature type="coiled-coil region" evidence="4">
    <location>
        <begin position="80"/>
        <end position="107"/>
    </location>
</feature>
<evidence type="ECO:0000256" key="1">
    <source>
        <dbReference type="ARBA" id="ARBA00023002"/>
    </source>
</evidence>
<dbReference type="RefSeq" id="WP_247982651.1">
    <property type="nucleotide sequence ID" value="NZ_CP078076.1"/>
</dbReference>
<dbReference type="InterPro" id="IPR015590">
    <property type="entry name" value="Aldehyde_DH_dom"/>
</dbReference>
<dbReference type="InterPro" id="IPR016162">
    <property type="entry name" value="Ald_DH_N"/>
</dbReference>
<feature type="domain" description="Aldehyde dehydrogenase" evidence="5">
    <location>
        <begin position="28"/>
        <end position="489"/>
    </location>
</feature>
<dbReference type="SUPFAM" id="SSF53720">
    <property type="entry name" value="ALDH-like"/>
    <property type="match status" value="1"/>
</dbReference>
<proteinExistence type="inferred from homology"/>
<keyword evidence="1 3" id="KW-0560">Oxidoreductase</keyword>
<organism evidence="6 7">
    <name type="scientific">Microbacterium sufflavum</name>
    <dbReference type="NCBI Taxonomy" id="2851649"/>
    <lineage>
        <taxon>Bacteria</taxon>
        <taxon>Bacillati</taxon>
        <taxon>Actinomycetota</taxon>
        <taxon>Actinomycetes</taxon>
        <taxon>Micrococcales</taxon>
        <taxon>Microbacteriaceae</taxon>
        <taxon>Microbacterium</taxon>
    </lineage>
</organism>
<evidence type="ECO:0000313" key="6">
    <source>
        <dbReference type="EMBL" id="UPL10838.1"/>
    </source>
</evidence>
<comment type="similarity">
    <text evidence="3">Belongs to the aldehyde dehydrogenase family.</text>
</comment>
<evidence type="ECO:0000313" key="7">
    <source>
        <dbReference type="Proteomes" id="UP000831467"/>
    </source>
</evidence>
<reference evidence="6 7" key="1">
    <citation type="submission" date="2021-06" db="EMBL/GenBank/DDBJ databases">
        <title>Genome-based taxonomic framework of Microbacterium strains isolated from marine environment, the description of four new species and reclassification of four preexisting species.</title>
        <authorList>
            <person name="Lee S.D."/>
            <person name="Kim S.-M."/>
            <person name="Byeon Y.-S."/>
            <person name="Yang H.L."/>
            <person name="Kim I.S."/>
        </authorList>
    </citation>
    <scope>NUCLEOTIDE SEQUENCE [LARGE SCALE GENOMIC DNA]</scope>
    <source>
        <strain evidence="6 7">SSW1-51</strain>
    </source>
</reference>
<protein>
    <submittedName>
        <fullName evidence="6">Aldehyde dehydrogenase family protein</fullName>
    </submittedName>
</protein>
<keyword evidence="4" id="KW-0175">Coiled coil</keyword>
<dbReference type="Proteomes" id="UP000831467">
    <property type="component" value="Chromosome"/>
</dbReference>
<dbReference type="Gene3D" id="3.40.309.10">
    <property type="entry name" value="Aldehyde Dehydrogenase, Chain A, domain 2"/>
    <property type="match status" value="1"/>
</dbReference>
<dbReference type="PROSITE" id="PS00687">
    <property type="entry name" value="ALDEHYDE_DEHYDR_GLU"/>
    <property type="match status" value="1"/>
</dbReference>
<sequence length="497" mass="53380">MSTITPRPLLGEGTLLGTTPRMLVGGDWRDAEDTRPVVNPATGTVFAEVPAADASHVDAAVSAAVRAQRDWARRPATARAAVLAEIIRRVEENAEELAQLVVAEQGKTITEARGEIQGVRAFFDFAMSQKYRTEGEVVTPSSAERQLIIREEPLGVVVAIIPWNFPAAIFARKVAPALMTGNAIIVKPSDVTPLSSLALARICQDAGVPDGLLSVLTGRGSVVGTALIDHPDTSMITVTGSTRAGVEILERAAKKVIPVSLELGGKAPFIVFGDADLPRAVQDAFEARFMNCGQVCTCNERTYVHRSVFDEFVARLVEKVRGLRVGDPLDEDSQMGPKVSAEEWAKVDDMVAAAVAAGAKVEIGGGRPSGSEGNPGFWYAPTVLTGVTNEMDIVQQEVFGPVLPIVPFDDEDEVFDFANSTPYGLTAYVYTTDIRTALRATDALAFGEVYINRVGPEEVSGFHTGWKMSGLGGDDGHHGFERYTQRKTVYVDYSRDA</sequence>
<evidence type="ECO:0000256" key="2">
    <source>
        <dbReference type="PROSITE-ProRule" id="PRU10007"/>
    </source>
</evidence>
<dbReference type="InterPro" id="IPR016160">
    <property type="entry name" value="Ald_DH_CS_CYS"/>
</dbReference>
<dbReference type="Gene3D" id="3.40.605.10">
    <property type="entry name" value="Aldehyde Dehydrogenase, Chain A, domain 1"/>
    <property type="match status" value="1"/>
</dbReference>
<dbReference type="InterPro" id="IPR016163">
    <property type="entry name" value="Ald_DH_C"/>
</dbReference>
<evidence type="ECO:0000256" key="3">
    <source>
        <dbReference type="RuleBase" id="RU003345"/>
    </source>
</evidence>
<dbReference type="PANTHER" id="PTHR11699">
    <property type="entry name" value="ALDEHYDE DEHYDROGENASE-RELATED"/>
    <property type="match status" value="1"/>
</dbReference>
<dbReference type="EMBL" id="CP078076">
    <property type="protein sequence ID" value="UPL10838.1"/>
    <property type="molecule type" value="Genomic_DNA"/>
</dbReference>
<accession>A0ABY4IH43</accession>
<evidence type="ECO:0000259" key="5">
    <source>
        <dbReference type="Pfam" id="PF00171"/>
    </source>
</evidence>
<dbReference type="Pfam" id="PF00171">
    <property type="entry name" value="Aldedh"/>
    <property type="match status" value="1"/>
</dbReference>
<name>A0ABY4IH43_9MICO</name>
<dbReference type="InterPro" id="IPR016161">
    <property type="entry name" value="Ald_DH/histidinol_DH"/>
</dbReference>
<gene>
    <name evidence="6" type="ORF">KV394_06855</name>
</gene>
<evidence type="ECO:0000256" key="4">
    <source>
        <dbReference type="SAM" id="Coils"/>
    </source>
</evidence>
<feature type="active site" evidence="2">
    <location>
        <position position="262"/>
    </location>
</feature>
<dbReference type="InterPro" id="IPR029510">
    <property type="entry name" value="Ald_DH_CS_GLU"/>
</dbReference>
<dbReference type="PROSITE" id="PS00070">
    <property type="entry name" value="ALDEHYDE_DEHYDR_CYS"/>
    <property type="match status" value="1"/>
</dbReference>
<keyword evidence="7" id="KW-1185">Reference proteome</keyword>